<gene>
    <name evidence="2" type="ORF">CRG98_006274</name>
</gene>
<comment type="caution">
    <text evidence="2">The sequence shown here is derived from an EMBL/GenBank/DDBJ whole genome shotgun (WGS) entry which is preliminary data.</text>
</comment>
<dbReference type="AlphaFoldDB" id="A0A2I0KZM5"/>
<keyword evidence="3" id="KW-1185">Reference proteome</keyword>
<dbReference type="EMBL" id="PGOL01000277">
    <property type="protein sequence ID" value="PKI73336.1"/>
    <property type="molecule type" value="Genomic_DNA"/>
</dbReference>
<organism evidence="2 3">
    <name type="scientific">Punica granatum</name>
    <name type="common">Pomegranate</name>
    <dbReference type="NCBI Taxonomy" id="22663"/>
    <lineage>
        <taxon>Eukaryota</taxon>
        <taxon>Viridiplantae</taxon>
        <taxon>Streptophyta</taxon>
        <taxon>Embryophyta</taxon>
        <taxon>Tracheophyta</taxon>
        <taxon>Spermatophyta</taxon>
        <taxon>Magnoliopsida</taxon>
        <taxon>eudicotyledons</taxon>
        <taxon>Gunneridae</taxon>
        <taxon>Pentapetalae</taxon>
        <taxon>rosids</taxon>
        <taxon>malvids</taxon>
        <taxon>Myrtales</taxon>
        <taxon>Lythraceae</taxon>
        <taxon>Punica</taxon>
    </lineage>
</organism>
<evidence type="ECO:0000256" key="1">
    <source>
        <dbReference type="SAM" id="MobiDB-lite"/>
    </source>
</evidence>
<evidence type="ECO:0000313" key="3">
    <source>
        <dbReference type="Proteomes" id="UP000233551"/>
    </source>
</evidence>
<evidence type="ECO:0000313" key="2">
    <source>
        <dbReference type="EMBL" id="PKI73336.1"/>
    </source>
</evidence>
<reference evidence="2 3" key="1">
    <citation type="submission" date="2017-11" db="EMBL/GenBank/DDBJ databases">
        <title>De-novo sequencing of pomegranate (Punica granatum L.) genome.</title>
        <authorList>
            <person name="Akparov Z."/>
            <person name="Amiraslanov A."/>
            <person name="Hajiyeva S."/>
            <person name="Abbasov M."/>
            <person name="Kaur K."/>
            <person name="Hamwieh A."/>
            <person name="Solovyev V."/>
            <person name="Salamov A."/>
            <person name="Braich B."/>
            <person name="Kosarev P."/>
            <person name="Mahmoud A."/>
            <person name="Hajiyev E."/>
            <person name="Babayeva S."/>
            <person name="Izzatullayeva V."/>
            <person name="Mammadov A."/>
            <person name="Mammadov A."/>
            <person name="Sharifova S."/>
            <person name="Ojaghi J."/>
            <person name="Eynullazada K."/>
            <person name="Bayramov B."/>
            <person name="Abdulazimova A."/>
            <person name="Shahmuradov I."/>
        </authorList>
    </citation>
    <scope>NUCLEOTIDE SEQUENCE [LARGE SCALE GENOMIC DNA]</scope>
    <source>
        <strain evidence="3">cv. AG2017</strain>
        <tissue evidence="2">Leaf</tissue>
    </source>
</reference>
<dbReference type="Proteomes" id="UP000233551">
    <property type="component" value="Unassembled WGS sequence"/>
</dbReference>
<name>A0A2I0KZM5_PUNGR</name>
<feature type="region of interest" description="Disordered" evidence="1">
    <location>
        <begin position="1"/>
        <end position="24"/>
    </location>
</feature>
<protein>
    <submittedName>
        <fullName evidence="2">Uncharacterized protein</fullName>
    </submittedName>
</protein>
<feature type="compositionally biased region" description="Basic and acidic residues" evidence="1">
    <location>
        <begin position="1"/>
        <end position="10"/>
    </location>
</feature>
<proteinExistence type="predicted"/>
<accession>A0A2I0KZM5</accession>
<feature type="compositionally biased region" description="Polar residues" evidence="1">
    <location>
        <begin position="12"/>
        <end position="24"/>
    </location>
</feature>
<sequence length="102" mass="11821">MRRVHDKVYSEEMSSSQLSDLTRQNGATWRDLRDQKTELGAPHRFELSSFVLSVFRHKRLRVSIDPPPIHSLDLQAQLKIAFSAARLPLSPLPWRYYSSVTV</sequence>